<accession>G0JLG4</accession>
<dbReference type="STRING" id="743299.Acife_0718"/>
<name>G0JLG4_9PROT</name>
<dbReference type="KEGG" id="afi:Acife_0718"/>
<sequence>MDLLDDIEGWAAGELGYHRNDDQARNLRHLMARIDDLKDKGLIPDHFPPGSIKRQLAEYQVRSIERQAAMLGYLPAAQELVMEAAKEVVREHLRGQGVSDALEKDSGLAQASDASADSTADTSKGGKKKRGSLGLGQEPGFAFTPGSPF</sequence>
<dbReference type="EMBL" id="CP002985">
    <property type="protein sequence ID" value="AEM46916.1"/>
    <property type="molecule type" value="Genomic_DNA"/>
</dbReference>
<dbReference type="Proteomes" id="UP000009220">
    <property type="component" value="Chromosome"/>
</dbReference>
<proteinExistence type="predicted"/>
<gene>
    <name evidence="2" type="ORF">Acife_0718</name>
</gene>
<evidence type="ECO:0000256" key="1">
    <source>
        <dbReference type="SAM" id="MobiDB-lite"/>
    </source>
</evidence>
<dbReference type="RefSeq" id="WP_014028185.1">
    <property type="nucleotide sequence ID" value="NC_015942.1"/>
</dbReference>
<reference evidence="2 3" key="1">
    <citation type="journal article" date="2011" name="J. Bacteriol.">
        <title>Draft genome of the psychrotolerant acidophile Acidithiobacillus ferrivorans SS3.</title>
        <authorList>
            <person name="Liljeqvist M."/>
            <person name="Valdes J."/>
            <person name="Holmes D.S."/>
            <person name="Dopson M."/>
        </authorList>
    </citation>
    <scope>NUCLEOTIDE SEQUENCE [LARGE SCALE GENOMIC DNA]</scope>
    <source>
        <strain evidence="2 3">SS3</strain>
    </source>
</reference>
<evidence type="ECO:0000313" key="2">
    <source>
        <dbReference type="EMBL" id="AEM46916.1"/>
    </source>
</evidence>
<evidence type="ECO:0000313" key="3">
    <source>
        <dbReference type="Proteomes" id="UP000009220"/>
    </source>
</evidence>
<dbReference type="HOGENOM" id="CLU_1745709_0_0_6"/>
<feature type="region of interest" description="Disordered" evidence="1">
    <location>
        <begin position="99"/>
        <end position="149"/>
    </location>
</feature>
<feature type="compositionally biased region" description="Low complexity" evidence="1">
    <location>
        <begin position="111"/>
        <end position="123"/>
    </location>
</feature>
<dbReference type="AlphaFoldDB" id="G0JLG4"/>
<organism evidence="2 3">
    <name type="scientific">Acidithiobacillus ferrivorans SS3</name>
    <dbReference type="NCBI Taxonomy" id="743299"/>
    <lineage>
        <taxon>Bacteria</taxon>
        <taxon>Pseudomonadati</taxon>
        <taxon>Pseudomonadota</taxon>
        <taxon>Acidithiobacillia</taxon>
        <taxon>Acidithiobacillales</taxon>
        <taxon>Acidithiobacillaceae</taxon>
        <taxon>Acidithiobacillus</taxon>
    </lineage>
</organism>
<protein>
    <submittedName>
        <fullName evidence="2">Uncharacterized protein</fullName>
    </submittedName>
</protein>